<keyword evidence="1" id="KW-0175">Coiled coil</keyword>
<comment type="caution">
    <text evidence="2">The sequence shown here is derived from an EMBL/GenBank/DDBJ whole genome shotgun (WGS) entry which is preliminary data.</text>
</comment>
<reference evidence="2" key="1">
    <citation type="submission" date="2023-11" db="EMBL/GenBank/DDBJ databases">
        <authorList>
            <person name="De Vega J J."/>
            <person name="De Vega J J."/>
        </authorList>
    </citation>
    <scope>NUCLEOTIDE SEQUENCE</scope>
</reference>
<dbReference type="EMBL" id="CAVNYO010000440">
    <property type="protein sequence ID" value="CAK5280939.1"/>
    <property type="molecule type" value="Genomic_DNA"/>
</dbReference>
<protein>
    <recommendedName>
        <fullName evidence="4">F-box domain-containing protein</fullName>
    </recommendedName>
</protein>
<evidence type="ECO:0000313" key="2">
    <source>
        <dbReference type="EMBL" id="CAK5280939.1"/>
    </source>
</evidence>
<keyword evidence="3" id="KW-1185">Reference proteome</keyword>
<proteinExistence type="predicted"/>
<organism evidence="2 3">
    <name type="scientific">Mycena citricolor</name>
    <dbReference type="NCBI Taxonomy" id="2018698"/>
    <lineage>
        <taxon>Eukaryota</taxon>
        <taxon>Fungi</taxon>
        <taxon>Dikarya</taxon>
        <taxon>Basidiomycota</taxon>
        <taxon>Agaricomycotina</taxon>
        <taxon>Agaricomycetes</taxon>
        <taxon>Agaricomycetidae</taxon>
        <taxon>Agaricales</taxon>
        <taxon>Marasmiineae</taxon>
        <taxon>Mycenaceae</taxon>
        <taxon>Mycena</taxon>
    </lineage>
</organism>
<dbReference type="SUPFAM" id="SSF52047">
    <property type="entry name" value="RNI-like"/>
    <property type="match status" value="1"/>
</dbReference>
<accession>A0AAD2HTR5</accession>
<evidence type="ECO:0000313" key="3">
    <source>
        <dbReference type="Proteomes" id="UP001295794"/>
    </source>
</evidence>
<feature type="coiled-coil region" evidence="1">
    <location>
        <begin position="38"/>
        <end position="65"/>
    </location>
</feature>
<evidence type="ECO:0000256" key="1">
    <source>
        <dbReference type="SAM" id="Coils"/>
    </source>
</evidence>
<evidence type="ECO:0008006" key="4">
    <source>
        <dbReference type="Google" id="ProtNLM"/>
    </source>
</evidence>
<gene>
    <name evidence="2" type="ORF">MYCIT1_LOCUS31686</name>
</gene>
<name>A0AAD2HTR5_9AGAR</name>
<sequence>MDKKPAGISTSLLSSNAPPSEADAASLHIVLAHLGKQLAGIDESIARLQLHLRELQKTRQGVLEDVKRVRTVLSPIRRLPPEILCDIFALCIPSETSTSFRGKHLKFPWVATRVCRSWRDAGAANAAFWCRVDSGTPLPVVRLQLERSRQCALDIDVGFADCEILGLVAGHSERWETVSIAASANMLPILDSVRNRIPRLRWLLYIDSTGVGECWGFSVAPLLTSAFVLGKTRMVHLPWGQLTRLRQRIPHDDFSQLQSASNLVELSLTNTVSLSLLVARAEGTLSPSMVTFPLLEQLSVEDTSCLDMLSTPSLQDLFLVGAEHGELVPFVARSGCQLHILRCGKGLELDSISACLPTLEELHLGSRPGFSVANLIQLLRPGGASGNRGPKLHTLTLSDVDISGLYETLTDMALSRIRASPNSLCLTILNTTQSALRFDSDALHVWQSMLLREGVRAEWLEGRGSKQRIKTWAEDYP</sequence>
<dbReference type="Proteomes" id="UP001295794">
    <property type="component" value="Unassembled WGS sequence"/>
</dbReference>
<dbReference type="AlphaFoldDB" id="A0AAD2HTR5"/>